<comment type="caution">
    <text evidence="13">The sequence shown here is derived from an EMBL/GenBank/DDBJ whole genome shotgun (WGS) entry which is preliminary data.</text>
</comment>
<dbReference type="PANTHER" id="PTHR13850:SF2">
    <property type="entry name" value="MIDKINE"/>
    <property type="match status" value="1"/>
</dbReference>
<comment type="similarity">
    <text evidence="2 10">Belongs to the pleiotrophin family.</text>
</comment>
<dbReference type="PRINTS" id="PR00269">
    <property type="entry name" value="PTNMIDKINE"/>
</dbReference>
<dbReference type="Gene3D" id="2.20.60.10">
    <property type="entry name" value="Pleiotrophin/Midkine, N-terminal domain"/>
    <property type="match status" value="1"/>
</dbReference>
<dbReference type="SMART" id="SM00193">
    <property type="entry name" value="PTN"/>
    <property type="match status" value="1"/>
</dbReference>
<evidence type="ECO:0000259" key="11">
    <source>
        <dbReference type="Pfam" id="PF01091"/>
    </source>
</evidence>
<dbReference type="Pfam" id="PF05196">
    <property type="entry name" value="PTN_MK_N"/>
    <property type="match status" value="1"/>
</dbReference>
<dbReference type="EMBL" id="JARO02004620">
    <property type="protein sequence ID" value="KPP68178.1"/>
    <property type="molecule type" value="Genomic_DNA"/>
</dbReference>
<dbReference type="PANTHER" id="PTHR13850">
    <property type="entry name" value="PLEIOTROPHIN FAMILY MEMBER"/>
    <property type="match status" value="1"/>
</dbReference>
<evidence type="ECO:0000256" key="2">
    <source>
        <dbReference type="ARBA" id="ARBA00005403"/>
    </source>
</evidence>
<dbReference type="GO" id="GO:0051781">
    <property type="term" value="P:positive regulation of cell division"/>
    <property type="evidence" value="ECO:0007669"/>
    <property type="project" value="UniProtKB-UniRule"/>
</dbReference>
<protein>
    <recommendedName>
        <fullName evidence="10">Midkine</fullName>
        <shortName evidence="10">MK</shortName>
    </recommendedName>
</protein>
<evidence type="ECO:0000256" key="7">
    <source>
        <dbReference type="ARBA" id="ARBA00023030"/>
    </source>
</evidence>
<dbReference type="AlphaFoldDB" id="A0A0P7UEL1"/>
<evidence type="ECO:0000256" key="6">
    <source>
        <dbReference type="ARBA" id="ARBA00022729"/>
    </source>
</evidence>
<dbReference type="GO" id="GO:0005576">
    <property type="term" value="C:extracellular region"/>
    <property type="evidence" value="ECO:0007669"/>
    <property type="project" value="UniProtKB-SubCell"/>
</dbReference>
<keyword evidence="4 10" id="KW-0964">Secreted</keyword>
<evidence type="ECO:0000259" key="12">
    <source>
        <dbReference type="Pfam" id="PF05196"/>
    </source>
</evidence>
<dbReference type="GO" id="GO:0008083">
    <property type="term" value="F:growth factor activity"/>
    <property type="evidence" value="ECO:0007669"/>
    <property type="project" value="UniProtKB-UniRule"/>
</dbReference>
<gene>
    <name evidence="13" type="ORF">Z043_113163</name>
</gene>
<dbReference type="Gene3D" id="2.30.90.10">
    <property type="entry name" value="Heparin-binding Growth Factor, Midkine, Chain A- C-terminal Domain"/>
    <property type="match status" value="1"/>
</dbReference>
<proteinExistence type="inferred from homology"/>
<keyword evidence="5 10" id="KW-0358">Heparin-binding</keyword>
<dbReference type="InterPro" id="IPR020091">
    <property type="entry name" value="PTN/MK_diS_sf"/>
</dbReference>
<dbReference type="FunFam" id="2.30.90.10:FF:000001">
    <property type="entry name" value="Pleiotrophin"/>
    <property type="match status" value="1"/>
</dbReference>
<dbReference type="InterPro" id="IPR038130">
    <property type="entry name" value="PTN/MK_C_dom_sf"/>
</dbReference>
<dbReference type="SUPFAM" id="SSF57288">
    <property type="entry name" value="Midkine"/>
    <property type="match status" value="2"/>
</dbReference>
<reference evidence="13 14" key="1">
    <citation type="submission" date="2015-08" db="EMBL/GenBank/DDBJ databases">
        <title>The genome of the Asian arowana (Scleropages formosus).</title>
        <authorList>
            <person name="Tan M.H."/>
            <person name="Gan H.M."/>
            <person name="Croft L.J."/>
            <person name="Austin C.M."/>
        </authorList>
    </citation>
    <scope>NUCLEOTIDE SEQUENCE [LARGE SCALE GENOMIC DNA]</scope>
    <source>
        <strain evidence="13">Aro1</strain>
    </source>
</reference>
<feature type="chain" id="PRO_5041518821" description="Midkine" evidence="10">
    <location>
        <begin position="23"/>
        <end position="154"/>
    </location>
</feature>
<sequence length="154" mass="16898">MRRVLPMSVVLLVAIMMAASEAGKNKKEKVSKATADCTEWRYGNCVPNSGDCGVGIRQGTCNDQTKKLKCKIPCNWKKDFGADCRYKFSSWGECDTATGTKNRSGTLKKALYNAECQTTIKVSKPCPLKSKTNAKGMKLCLHSPEGTLKPEKQP</sequence>
<dbReference type="InterPro" id="IPR020089">
    <property type="entry name" value="PTN/MK_N_dom"/>
</dbReference>
<evidence type="ECO:0000256" key="5">
    <source>
        <dbReference type="ARBA" id="ARBA00022674"/>
    </source>
</evidence>
<comment type="subcellular location">
    <subcellularLocation>
        <location evidence="1 10">Secreted</location>
    </subcellularLocation>
</comment>
<dbReference type="GO" id="GO:0008201">
    <property type="term" value="F:heparin binding"/>
    <property type="evidence" value="ECO:0007669"/>
    <property type="project" value="UniProtKB-UniRule"/>
</dbReference>
<feature type="domain" description="Pleiotrophin/Midkine N-terminal" evidence="12">
    <location>
        <begin position="24"/>
        <end position="80"/>
    </location>
</feature>
<dbReference type="Pfam" id="PF01091">
    <property type="entry name" value="PTN_MK_C"/>
    <property type="match status" value="1"/>
</dbReference>
<dbReference type="InterPro" id="IPR020090">
    <property type="entry name" value="PTN/MK_C_dom"/>
</dbReference>
<keyword evidence="3" id="KW-0217">Developmental protein</keyword>
<accession>A0A0P7UEL1</accession>
<evidence type="ECO:0000256" key="8">
    <source>
        <dbReference type="ARBA" id="ARBA00023157"/>
    </source>
</evidence>
<keyword evidence="7 10" id="KW-0339">Growth factor</keyword>
<evidence type="ECO:0000256" key="9">
    <source>
        <dbReference type="ARBA" id="ARBA00023246"/>
    </source>
</evidence>
<keyword evidence="9 10" id="KW-0497">Mitogen</keyword>
<comment type="function">
    <text evidence="10">Secreted protein that functions as cytokine and growth factor and mediates its signal through cell-surface proteoglycan and non-proteoglycan receptors. Regulates many processes like inflammatory response, cell proliferation, cell adhesion, cell growth, cell survival, tissue regeneration, cell differentiation and cell migration.</text>
</comment>
<evidence type="ECO:0000313" key="13">
    <source>
        <dbReference type="EMBL" id="KPP68178.1"/>
    </source>
</evidence>
<feature type="domain" description="Pleiotrophin/Midkine C-terminal" evidence="11">
    <location>
        <begin position="81"/>
        <end position="137"/>
    </location>
</feature>
<keyword evidence="6 10" id="KW-0732">Signal</keyword>
<name>A0A0P7UEL1_SCLFO</name>
<evidence type="ECO:0000313" key="14">
    <source>
        <dbReference type="Proteomes" id="UP000034805"/>
    </source>
</evidence>
<organism evidence="13 14">
    <name type="scientific">Scleropages formosus</name>
    <name type="common">Asian bonytongue</name>
    <name type="synonym">Osteoglossum formosum</name>
    <dbReference type="NCBI Taxonomy" id="113540"/>
    <lineage>
        <taxon>Eukaryota</taxon>
        <taxon>Metazoa</taxon>
        <taxon>Chordata</taxon>
        <taxon>Craniata</taxon>
        <taxon>Vertebrata</taxon>
        <taxon>Euteleostomi</taxon>
        <taxon>Actinopterygii</taxon>
        <taxon>Neopterygii</taxon>
        <taxon>Teleostei</taxon>
        <taxon>Osteoglossocephala</taxon>
        <taxon>Osteoglossomorpha</taxon>
        <taxon>Osteoglossiformes</taxon>
        <taxon>Osteoglossidae</taxon>
        <taxon>Scleropages</taxon>
    </lineage>
</organism>
<feature type="signal peptide" evidence="10">
    <location>
        <begin position="1"/>
        <end position="22"/>
    </location>
</feature>
<dbReference type="Proteomes" id="UP000034805">
    <property type="component" value="Unassembled WGS sequence"/>
</dbReference>
<keyword evidence="8 10" id="KW-1015">Disulfide bond</keyword>
<dbReference type="InterPro" id="IPR037122">
    <property type="entry name" value="PTN/MK_N_dom_sf"/>
</dbReference>
<evidence type="ECO:0000256" key="10">
    <source>
        <dbReference type="RuleBase" id="RU369117"/>
    </source>
</evidence>
<evidence type="ECO:0000256" key="3">
    <source>
        <dbReference type="ARBA" id="ARBA00022473"/>
    </source>
</evidence>
<dbReference type="InterPro" id="IPR000762">
    <property type="entry name" value="Midkine_heparin-bd_GF"/>
</dbReference>
<evidence type="ECO:0000256" key="1">
    <source>
        <dbReference type="ARBA" id="ARBA00004613"/>
    </source>
</evidence>
<dbReference type="STRING" id="113540.ENSSFOP00015013600"/>
<dbReference type="FunFam" id="2.20.60.10:FF:000002">
    <property type="entry name" value="Midkine a"/>
    <property type="match status" value="1"/>
</dbReference>
<evidence type="ECO:0000256" key="4">
    <source>
        <dbReference type="ARBA" id="ARBA00022525"/>
    </source>
</evidence>